<dbReference type="AlphaFoldDB" id="A0A0J7XYV9"/>
<dbReference type="Proteomes" id="UP000052268">
    <property type="component" value="Unassembled WGS sequence"/>
</dbReference>
<accession>A0A0J7XYV9</accession>
<dbReference type="PATRIC" id="fig|1114963.3.peg.2063"/>
<comment type="caution">
    <text evidence="2">The sequence shown here is derived from an EMBL/GenBank/DDBJ whole genome shotgun (WGS) entry which is preliminary data.</text>
</comment>
<protein>
    <submittedName>
        <fullName evidence="2">Uncharacterized protein</fullName>
    </submittedName>
</protein>
<dbReference type="RefSeq" id="WP_059151308.1">
    <property type="nucleotide sequence ID" value="NZ_KQ130453.1"/>
</dbReference>
<keyword evidence="3" id="KW-1185">Reference proteome</keyword>
<dbReference type="OrthoDB" id="7186639at2"/>
<keyword evidence="1" id="KW-0732">Signal</keyword>
<dbReference type="EMBL" id="JACU01000004">
    <property type="protein sequence ID" value="KMS56687.1"/>
    <property type="molecule type" value="Genomic_DNA"/>
</dbReference>
<evidence type="ECO:0000313" key="3">
    <source>
        <dbReference type="Proteomes" id="UP000052268"/>
    </source>
</evidence>
<reference evidence="2 3" key="1">
    <citation type="journal article" date="2015" name="G3 (Bethesda)">
        <title>Insights into Ongoing Evolution of the Hexachlorocyclohexane Catabolic Pathway from Comparative Genomics of Ten Sphingomonadaceae Strains.</title>
        <authorList>
            <person name="Pearce S.L."/>
            <person name="Oakeshott J.G."/>
            <person name="Pandey G."/>
        </authorList>
    </citation>
    <scope>NUCLEOTIDE SEQUENCE [LARGE SCALE GENOMIC DNA]</scope>
    <source>
        <strain evidence="2 3">LL02</strain>
    </source>
</reference>
<name>A0A0J7XYV9_9SPHN</name>
<feature type="signal peptide" evidence="1">
    <location>
        <begin position="1"/>
        <end position="21"/>
    </location>
</feature>
<gene>
    <name evidence="2" type="ORF">V474_16155</name>
</gene>
<proteinExistence type="predicted"/>
<feature type="chain" id="PRO_5005291691" evidence="1">
    <location>
        <begin position="22"/>
        <end position="61"/>
    </location>
</feature>
<sequence length="61" mass="6234">MIDTAALLVMAMLAGAAPSLAQDAFDAKTVRVIDALNCRLTAPEYNGFAFSISGEDGIGAS</sequence>
<evidence type="ECO:0000256" key="1">
    <source>
        <dbReference type="SAM" id="SignalP"/>
    </source>
</evidence>
<evidence type="ECO:0000313" key="2">
    <source>
        <dbReference type="EMBL" id="KMS56687.1"/>
    </source>
</evidence>
<organism evidence="2 3">
    <name type="scientific">Novosphingobium barchaimii LL02</name>
    <dbReference type="NCBI Taxonomy" id="1114963"/>
    <lineage>
        <taxon>Bacteria</taxon>
        <taxon>Pseudomonadati</taxon>
        <taxon>Pseudomonadota</taxon>
        <taxon>Alphaproteobacteria</taxon>
        <taxon>Sphingomonadales</taxon>
        <taxon>Sphingomonadaceae</taxon>
        <taxon>Novosphingobium</taxon>
    </lineage>
</organism>